<evidence type="ECO:0000256" key="2">
    <source>
        <dbReference type="ARBA" id="ARBA00023015"/>
    </source>
</evidence>
<keyword evidence="4" id="KW-0804">Transcription</keyword>
<organism evidence="6 7">
    <name type="scientific">Gibbsiella dentisursi</name>
    <dbReference type="NCBI Taxonomy" id="796890"/>
    <lineage>
        <taxon>Bacteria</taxon>
        <taxon>Pseudomonadati</taxon>
        <taxon>Pseudomonadota</taxon>
        <taxon>Gammaproteobacteria</taxon>
        <taxon>Enterobacterales</taxon>
        <taxon>Yersiniaceae</taxon>
        <taxon>Gibbsiella</taxon>
    </lineage>
</organism>
<dbReference type="InterPro" id="IPR000847">
    <property type="entry name" value="LysR_HTH_N"/>
</dbReference>
<dbReference type="InterPro" id="IPR036388">
    <property type="entry name" value="WH-like_DNA-bd_sf"/>
</dbReference>
<reference evidence="7" key="1">
    <citation type="journal article" date="2019" name="Int. J. Syst. Evol. Microbiol.">
        <title>The Global Catalogue of Microorganisms (GCM) 10K type strain sequencing project: providing services to taxonomists for standard genome sequencing and annotation.</title>
        <authorList>
            <consortium name="The Broad Institute Genomics Platform"/>
            <consortium name="The Broad Institute Genome Sequencing Center for Infectious Disease"/>
            <person name="Wu L."/>
            <person name="Ma J."/>
        </authorList>
    </citation>
    <scope>NUCLEOTIDE SEQUENCE [LARGE SCALE GENOMIC DNA]</scope>
    <source>
        <strain evidence="7">JCM 17201</strain>
    </source>
</reference>
<dbReference type="SUPFAM" id="SSF53850">
    <property type="entry name" value="Periplasmic binding protein-like II"/>
    <property type="match status" value="1"/>
</dbReference>
<accession>A0ABP7LYT4</accession>
<dbReference type="InterPro" id="IPR036390">
    <property type="entry name" value="WH_DNA-bd_sf"/>
</dbReference>
<evidence type="ECO:0000313" key="7">
    <source>
        <dbReference type="Proteomes" id="UP001499994"/>
    </source>
</evidence>
<dbReference type="InterPro" id="IPR005119">
    <property type="entry name" value="LysR_subst-bd"/>
</dbReference>
<dbReference type="PANTHER" id="PTHR30126">
    <property type="entry name" value="HTH-TYPE TRANSCRIPTIONAL REGULATOR"/>
    <property type="match status" value="1"/>
</dbReference>
<keyword evidence="3" id="KW-0238">DNA-binding</keyword>
<evidence type="ECO:0000259" key="5">
    <source>
        <dbReference type="PROSITE" id="PS50931"/>
    </source>
</evidence>
<evidence type="ECO:0000313" key="6">
    <source>
        <dbReference type="EMBL" id="GAA3911253.1"/>
    </source>
</evidence>
<dbReference type="Pfam" id="PF00126">
    <property type="entry name" value="HTH_1"/>
    <property type="match status" value="1"/>
</dbReference>
<evidence type="ECO:0000256" key="3">
    <source>
        <dbReference type="ARBA" id="ARBA00023125"/>
    </source>
</evidence>
<dbReference type="PANTHER" id="PTHR30126:SF98">
    <property type="entry name" value="HTH-TYPE TRANSCRIPTIONAL ACTIVATOR BAUR"/>
    <property type="match status" value="1"/>
</dbReference>
<sequence>MDLLTYMRNKALGQISDFDIKLLRIFKTVAECGSFSSAESLLGITRSAISLHMSDLEKRLGMRLCQRGRAGFSLTDEGREILKLSETMMVSIESFRQQVNEMHKNLRGEFNIGIINNLVTQPIMRITNALEILSKHGPGIRINLSMSTASEIERGLMDGRLHVGALPKSAPVSGLDYSKLYDEISFLYCSAKHPLFHYNHTPDNNELRMYDAVIPTYRMTADIIEMLQHFNGSATASDREGIAFLILTGRYVGLLPDHYAAYWEEKGMMRAIMPEVMCAKSEISVVTRKGRRPNSILELFLASLNDQ</sequence>
<dbReference type="RefSeq" id="WP_279024875.1">
    <property type="nucleotide sequence ID" value="NZ_BAABDG010000010.1"/>
</dbReference>
<keyword evidence="2" id="KW-0805">Transcription regulation</keyword>
<dbReference type="Gene3D" id="1.10.10.10">
    <property type="entry name" value="Winged helix-like DNA-binding domain superfamily/Winged helix DNA-binding domain"/>
    <property type="match status" value="1"/>
</dbReference>
<gene>
    <name evidence="6" type="primary">bauR</name>
    <name evidence="6" type="ORF">GCM10022405_40480</name>
</gene>
<dbReference type="SUPFAM" id="SSF46785">
    <property type="entry name" value="Winged helix' DNA-binding domain"/>
    <property type="match status" value="1"/>
</dbReference>
<dbReference type="EMBL" id="BAABDG010000010">
    <property type="protein sequence ID" value="GAA3911253.1"/>
    <property type="molecule type" value="Genomic_DNA"/>
</dbReference>
<feature type="domain" description="HTH lysR-type" evidence="5">
    <location>
        <begin position="18"/>
        <end position="75"/>
    </location>
</feature>
<evidence type="ECO:0000256" key="1">
    <source>
        <dbReference type="ARBA" id="ARBA00009437"/>
    </source>
</evidence>
<dbReference type="CDD" id="cd05466">
    <property type="entry name" value="PBP2_LTTR_substrate"/>
    <property type="match status" value="1"/>
</dbReference>
<name>A0ABP7LYT4_9GAMM</name>
<proteinExistence type="inferred from homology"/>
<dbReference type="Proteomes" id="UP001499994">
    <property type="component" value="Unassembled WGS sequence"/>
</dbReference>
<evidence type="ECO:0000256" key="4">
    <source>
        <dbReference type="ARBA" id="ARBA00023163"/>
    </source>
</evidence>
<comment type="similarity">
    <text evidence="1">Belongs to the LysR transcriptional regulatory family.</text>
</comment>
<dbReference type="Pfam" id="PF03466">
    <property type="entry name" value="LysR_substrate"/>
    <property type="match status" value="1"/>
</dbReference>
<dbReference type="Gene3D" id="3.40.190.290">
    <property type="match status" value="1"/>
</dbReference>
<protein>
    <submittedName>
        <fullName evidence="6">HTH-type transcriptional activator BauR</fullName>
    </submittedName>
</protein>
<comment type="caution">
    <text evidence="6">The sequence shown here is derived from an EMBL/GenBank/DDBJ whole genome shotgun (WGS) entry which is preliminary data.</text>
</comment>
<keyword evidence="7" id="KW-1185">Reference proteome</keyword>
<dbReference type="PROSITE" id="PS50931">
    <property type="entry name" value="HTH_LYSR"/>
    <property type="match status" value="1"/>
</dbReference>